<keyword evidence="3 7" id="KW-0812">Transmembrane</keyword>
<evidence type="ECO:0000256" key="5">
    <source>
        <dbReference type="ARBA" id="ARBA00023136"/>
    </source>
</evidence>
<keyword evidence="6" id="KW-0175">Coiled coil</keyword>
<dbReference type="Proteomes" id="UP000198703">
    <property type="component" value="Unassembled WGS sequence"/>
</dbReference>
<evidence type="ECO:0000259" key="8">
    <source>
        <dbReference type="Pfam" id="PF02706"/>
    </source>
</evidence>
<dbReference type="GO" id="GO:0004713">
    <property type="term" value="F:protein tyrosine kinase activity"/>
    <property type="evidence" value="ECO:0007669"/>
    <property type="project" value="TreeGrafter"/>
</dbReference>
<protein>
    <submittedName>
        <fullName evidence="9">Uncharacterized protein involved in exopolysaccharide biosynthesis</fullName>
    </submittedName>
</protein>
<accession>A0A1H4CV51</accession>
<evidence type="ECO:0000256" key="2">
    <source>
        <dbReference type="ARBA" id="ARBA00022475"/>
    </source>
</evidence>
<feature type="domain" description="Polysaccharide chain length determinant N-terminal" evidence="8">
    <location>
        <begin position="4"/>
        <end position="62"/>
    </location>
</feature>
<dbReference type="InterPro" id="IPR003856">
    <property type="entry name" value="LPS_length_determ_N"/>
</dbReference>
<evidence type="ECO:0000313" key="9">
    <source>
        <dbReference type="EMBL" id="SEA64228.1"/>
    </source>
</evidence>
<dbReference type="InterPro" id="IPR050445">
    <property type="entry name" value="Bact_polysacc_biosynth/exp"/>
</dbReference>
<evidence type="ECO:0000313" key="10">
    <source>
        <dbReference type="Proteomes" id="UP000198703"/>
    </source>
</evidence>
<comment type="subcellular location">
    <subcellularLocation>
        <location evidence="1">Cell membrane</location>
        <topology evidence="1">Multi-pass membrane protein</topology>
    </subcellularLocation>
</comment>
<dbReference type="Pfam" id="PF02706">
    <property type="entry name" value="Wzz"/>
    <property type="match status" value="1"/>
</dbReference>
<reference evidence="9 10" key="1">
    <citation type="submission" date="2016-10" db="EMBL/GenBank/DDBJ databases">
        <authorList>
            <person name="de Groot N.N."/>
        </authorList>
    </citation>
    <scope>NUCLEOTIDE SEQUENCE [LARGE SCALE GENOMIC DNA]</scope>
    <source>
        <strain evidence="9 10">DSM 15345</strain>
    </source>
</reference>
<evidence type="ECO:0000256" key="3">
    <source>
        <dbReference type="ARBA" id="ARBA00022692"/>
    </source>
</evidence>
<feature type="transmembrane region" description="Helical" evidence="7">
    <location>
        <begin position="17"/>
        <end position="38"/>
    </location>
</feature>
<dbReference type="PANTHER" id="PTHR32309:SF13">
    <property type="entry name" value="FERRIC ENTEROBACTIN TRANSPORT PROTEIN FEPE"/>
    <property type="match status" value="1"/>
</dbReference>
<dbReference type="RefSeq" id="WP_093254222.1">
    <property type="nucleotide sequence ID" value="NZ_FNQM01000008.1"/>
</dbReference>
<dbReference type="EMBL" id="FNQM01000008">
    <property type="protein sequence ID" value="SEA64228.1"/>
    <property type="molecule type" value="Genomic_DNA"/>
</dbReference>
<feature type="transmembrane region" description="Helical" evidence="7">
    <location>
        <begin position="426"/>
        <end position="449"/>
    </location>
</feature>
<evidence type="ECO:0000256" key="1">
    <source>
        <dbReference type="ARBA" id="ARBA00004651"/>
    </source>
</evidence>
<dbReference type="PANTHER" id="PTHR32309">
    <property type="entry name" value="TYROSINE-PROTEIN KINASE"/>
    <property type="match status" value="1"/>
</dbReference>
<evidence type="ECO:0000256" key="7">
    <source>
        <dbReference type="SAM" id="Phobius"/>
    </source>
</evidence>
<dbReference type="AlphaFoldDB" id="A0A1H4CV51"/>
<feature type="transmembrane region" description="Helical" evidence="7">
    <location>
        <begin position="487"/>
        <end position="505"/>
    </location>
</feature>
<keyword evidence="4 7" id="KW-1133">Transmembrane helix</keyword>
<dbReference type="GO" id="GO:0005886">
    <property type="term" value="C:plasma membrane"/>
    <property type="evidence" value="ECO:0007669"/>
    <property type="project" value="UniProtKB-SubCell"/>
</dbReference>
<keyword evidence="5 7" id="KW-0472">Membrane</keyword>
<organism evidence="9 10">
    <name type="scientific">Rubrimonas cliftonensis</name>
    <dbReference type="NCBI Taxonomy" id="89524"/>
    <lineage>
        <taxon>Bacteria</taxon>
        <taxon>Pseudomonadati</taxon>
        <taxon>Pseudomonadota</taxon>
        <taxon>Alphaproteobacteria</taxon>
        <taxon>Rhodobacterales</taxon>
        <taxon>Paracoccaceae</taxon>
        <taxon>Rubrimonas</taxon>
    </lineage>
</organism>
<name>A0A1H4CV51_9RHOB</name>
<dbReference type="OrthoDB" id="8114194at2"/>
<evidence type="ECO:0000256" key="4">
    <source>
        <dbReference type="ARBA" id="ARBA00022989"/>
    </source>
</evidence>
<proteinExistence type="predicted"/>
<sequence>MEGITINDVIGVIRRRWYWYVAAVGLCTTLSVMVALALPATYRSTARILVESQQIPSDLARSTVTSDPSERIQLIEQRLMARDNLLDLAERFNVFEGRETMSPSDVVAAMREATDINSTVLAAENRGRGPVSVATIGITFTADRPQLTSRIANELVSMVLEQNIRQRNEQAQGTLTFFTREAERLSGEMTAMEERIAAFKNANEFALPDSLEFRRTELANLDLRAFERERQRVALEERRRALVNAIANGAVSVGSGSLTLEEQELQRLRSALAQQASLYAATHPTIRSLTARIRALEVSIAGDAAQTAEQGVADAEAERDRTASGVERELQAVEAQITLLDRQRETEEARRAKLVDSIEKTPAVEIELNSLQRQYLTLELQHQQAVLKRGEAEVGERLEANRQAERFEVIEQALTPDAPVSPNRPLIAAAGFVAGNALGVGLMLLFELLNRSLRTARDVERRLEMAPIAVIPYVSAARETTLRRWRWRGGAAATLLGGAAALYAIDQLYLPLPLLAEKLMDASGLTRIMTLLGII</sequence>
<feature type="coiled-coil region" evidence="6">
    <location>
        <begin position="323"/>
        <end position="388"/>
    </location>
</feature>
<keyword evidence="10" id="KW-1185">Reference proteome</keyword>
<keyword evidence="2" id="KW-1003">Cell membrane</keyword>
<gene>
    <name evidence="9" type="ORF">SAMN05444370_10851</name>
</gene>
<dbReference type="STRING" id="89524.SAMN05444370_10851"/>
<evidence type="ECO:0000256" key="6">
    <source>
        <dbReference type="SAM" id="Coils"/>
    </source>
</evidence>
<feature type="coiled-coil region" evidence="6">
    <location>
        <begin position="175"/>
        <end position="202"/>
    </location>
</feature>